<name>A0AAU9CFS5_9BACT</name>
<accession>A0AAU9CFS5</accession>
<dbReference type="AlphaFoldDB" id="A0AAU9CFS5"/>
<feature type="domain" description="Transposase IS30-like HTH" evidence="1">
    <location>
        <begin position="5"/>
        <end position="47"/>
    </location>
</feature>
<evidence type="ECO:0000313" key="3">
    <source>
        <dbReference type="Proteomes" id="UP001348817"/>
    </source>
</evidence>
<evidence type="ECO:0000313" key="2">
    <source>
        <dbReference type="EMBL" id="BDD07591.1"/>
    </source>
</evidence>
<keyword evidence="3" id="KW-1185">Reference proteome</keyword>
<dbReference type="Proteomes" id="UP001348817">
    <property type="component" value="Chromosome"/>
</dbReference>
<dbReference type="KEGG" id="fax:FUAX_00230"/>
<gene>
    <name evidence="2" type="ORF">FUAX_00230</name>
</gene>
<evidence type="ECO:0000259" key="1">
    <source>
        <dbReference type="Pfam" id="PF13936"/>
    </source>
</evidence>
<dbReference type="RefSeq" id="WP_338392909.1">
    <property type="nucleotide sequence ID" value="NZ_AP025314.1"/>
</dbReference>
<dbReference type="Pfam" id="PF13936">
    <property type="entry name" value="HTH_38"/>
    <property type="match status" value="1"/>
</dbReference>
<reference evidence="2 3" key="1">
    <citation type="submission" date="2021-12" db="EMBL/GenBank/DDBJ databases">
        <title>Genome sequencing of bacteria with rrn-lacking chromosome and rrn-plasmid.</title>
        <authorList>
            <person name="Anda M."/>
            <person name="Iwasaki W."/>
        </authorList>
    </citation>
    <scope>NUCLEOTIDE SEQUENCE [LARGE SCALE GENOMIC DNA]</scope>
    <source>
        <strain evidence="2 3">DSM 100852</strain>
    </source>
</reference>
<organism evidence="2 3">
    <name type="scientific">Fulvitalea axinellae</name>
    <dbReference type="NCBI Taxonomy" id="1182444"/>
    <lineage>
        <taxon>Bacteria</taxon>
        <taxon>Pseudomonadati</taxon>
        <taxon>Bacteroidota</taxon>
        <taxon>Cytophagia</taxon>
        <taxon>Cytophagales</taxon>
        <taxon>Persicobacteraceae</taxon>
        <taxon>Fulvitalea</taxon>
    </lineage>
</organism>
<dbReference type="EMBL" id="AP025314">
    <property type="protein sequence ID" value="BDD07591.1"/>
    <property type="molecule type" value="Genomic_DNA"/>
</dbReference>
<proteinExistence type="predicted"/>
<protein>
    <recommendedName>
        <fullName evidence="1">Transposase IS30-like HTH domain-containing protein</fullName>
    </recommendedName>
</protein>
<dbReference type="InterPro" id="IPR025246">
    <property type="entry name" value="IS30-like_HTH"/>
</dbReference>
<sequence length="186" mass="21729">MPSVYRHLNYSQRKAISHLRRMGYTLQEIARTIRVSASTVSRELRRNSFNGIYDAHKAHQFYKGRKILTATRHRFPTATPNASIRFDQPRYYDRLLKAWHSDYGKYLRYFSMPSSLPVEFRNPSLYKLKEKPQQPGNDIPIMLLARIKKDESTLGPMEAHKRCTETLLEIIKKINGHPPASTVLAR</sequence>